<evidence type="ECO:0000256" key="1">
    <source>
        <dbReference type="SAM" id="SignalP"/>
    </source>
</evidence>
<dbReference type="InterPro" id="IPR036758">
    <property type="entry name" value="At5g01610-like"/>
</dbReference>
<dbReference type="OrthoDB" id="755906at2759"/>
<dbReference type="PANTHER" id="PTHR31676">
    <property type="entry name" value="T31J12.3 PROTEIN-RELATED"/>
    <property type="match status" value="1"/>
</dbReference>
<reference evidence="2 3" key="1">
    <citation type="journal article" date="2020" name="IScience">
        <title>Genome Sequencing of the Endangered Kingdonia uniflora (Circaeasteraceae, Ranunculales) Reveals Potential Mechanisms of Evolutionary Specialization.</title>
        <authorList>
            <person name="Sun Y."/>
            <person name="Deng T."/>
            <person name="Zhang A."/>
            <person name="Moore M.J."/>
            <person name="Landis J.B."/>
            <person name="Lin N."/>
            <person name="Zhang H."/>
            <person name="Zhang X."/>
            <person name="Huang J."/>
            <person name="Zhang X."/>
            <person name="Sun H."/>
            <person name="Wang H."/>
        </authorList>
    </citation>
    <scope>NUCLEOTIDE SEQUENCE [LARGE SCALE GENOMIC DNA]</scope>
    <source>
        <strain evidence="2">TB1705</strain>
        <tissue evidence="2">Leaf</tissue>
    </source>
</reference>
<gene>
    <name evidence="2" type="ORF">GIB67_016912</name>
</gene>
<accession>A0A7J7M3K7</accession>
<dbReference type="AlphaFoldDB" id="A0A7J7M3K7"/>
<dbReference type="EMBL" id="JACGCM010001796">
    <property type="protein sequence ID" value="KAF6149374.1"/>
    <property type="molecule type" value="Genomic_DNA"/>
</dbReference>
<name>A0A7J7M3K7_9MAGN</name>
<sequence length="167" mass="18772">MAISPKSLFLSLLILTTQTPLSLSRNETIYDLLPIYGFPIGIIPNAVKSYSLSSNGDFSIELDRQCYVHFDNLVFYDKTINGKLKYGEISDVSGIQAKKLFIWVSVTGIEIESGFLEFQVGFLSEKLPVEQFQTIPVCKSNGVELEHEFSPISECLEFDLVFIDRGD</sequence>
<dbReference type="Gene3D" id="2.30.240.10">
    <property type="entry name" value="At5g01610-like"/>
    <property type="match status" value="1"/>
</dbReference>
<proteinExistence type="predicted"/>
<keyword evidence="1" id="KW-0732">Signal</keyword>
<keyword evidence="3" id="KW-1185">Reference proteome</keyword>
<dbReference type="SUPFAM" id="SSF141562">
    <property type="entry name" value="At5g01610-like"/>
    <property type="match status" value="1"/>
</dbReference>
<evidence type="ECO:0000313" key="3">
    <source>
        <dbReference type="Proteomes" id="UP000541444"/>
    </source>
</evidence>
<dbReference type="Proteomes" id="UP000541444">
    <property type="component" value="Unassembled WGS sequence"/>
</dbReference>
<feature type="signal peptide" evidence="1">
    <location>
        <begin position="1"/>
        <end position="24"/>
    </location>
</feature>
<evidence type="ECO:0000313" key="2">
    <source>
        <dbReference type="EMBL" id="KAF6149374.1"/>
    </source>
</evidence>
<feature type="chain" id="PRO_5029848493" description="DUF538 family protein" evidence="1">
    <location>
        <begin position="25"/>
        <end position="167"/>
    </location>
</feature>
<evidence type="ECO:0008006" key="4">
    <source>
        <dbReference type="Google" id="ProtNLM"/>
    </source>
</evidence>
<dbReference type="InterPro" id="IPR007493">
    <property type="entry name" value="DUF538"/>
</dbReference>
<dbReference type="PANTHER" id="PTHR31676:SF96">
    <property type="entry name" value="EXPRESSED PROTEIN"/>
    <property type="match status" value="1"/>
</dbReference>
<organism evidence="2 3">
    <name type="scientific">Kingdonia uniflora</name>
    <dbReference type="NCBI Taxonomy" id="39325"/>
    <lineage>
        <taxon>Eukaryota</taxon>
        <taxon>Viridiplantae</taxon>
        <taxon>Streptophyta</taxon>
        <taxon>Embryophyta</taxon>
        <taxon>Tracheophyta</taxon>
        <taxon>Spermatophyta</taxon>
        <taxon>Magnoliopsida</taxon>
        <taxon>Ranunculales</taxon>
        <taxon>Circaeasteraceae</taxon>
        <taxon>Kingdonia</taxon>
    </lineage>
</organism>
<comment type="caution">
    <text evidence="2">The sequence shown here is derived from an EMBL/GenBank/DDBJ whole genome shotgun (WGS) entry which is preliminary data.</text>
</comment>
<dbReference type="Pfam" id="PF04398">
    <property type="entry name" value="DUF538"/>
    <property type="match status" value="1"/>
</dbReference>
<protein>
    <recommendedName>
        <fullName evidence="4">DUF538 family protein</fullName>
    </recommendedName>
</protein>